<dbReference type="InterPro" id="IPR038404">
    <property type="entry name" value="TRAP_DctP_sf"/>
</dbReference>
<dbReference type="EMBL" id="FOCI01000015">
    <property type="protein sequence ID" value="SEN40180.1"/>
    <property type="molecule type" value="Genomic_DNA"/>
</dbReference>
<dbReference type="InterPro" id="IPR006311">
    <property type="entry name" value="TAT_signal"/>
</dbReference>
<organism evidence="5 6">
    <name type="scientific">Loktanella fryxellensis</name>
    <dbReference type="NCBI Taxonomy" id="245187"/>
    <lineage>
        <taxon>Bacteria</taxon>
        <taxon>Pseudomonadati</taxon>
        <taxon>Pseudomonadota</taxon>
        <taxon>Alphaproteobacteria</taxon>
        <taxon>Rhodobacterales</taxon>
        <taxon>Roseobacteraceae</taxon>
        <taxon>Loktanella</taxon>
    </lineage>
</organism>
<proteinExistence type="predicted"/>
<comment type="subcellular location">
    <subcellularLocation>
        <location evidence="1">Periplasm</location>
    </subcellularLocation>
</comment>
<evidence type="ECO:0000256" key="3">
    <source>
        <dbReference type="ARBA" id="ARBA00022764"/>
    </source>
</evidence>
<dbReference type="GO" id="GO:0042597">
    <property type="term" value="C:periplasmic space"/>
    <property type="evidence" value="ECO:0007669"/>
    <property type="project" value="UniProtKB-SubCell"/>
</dbReference>
<dbReference type="NCBIfam" id="NF037995">
    <property type="entry name" value="TRAP_S1"/>
    <property type="match status" value="1"/>
</dbReference>
<feature type="signal peptide" evidence="4">
    <location>
        <begin position="1"/>
        <end position="25"/>
    </location>
</feature>
<dbReference type="Pfam" id="PF03480">
    <property type="entry name" value="DctP"/>
    <property type="match status" value="1"/>
</dbReference>
<evidence type="ECO:0000256" key="1">
    <source>
        <dbReference type="ARBA" id="ARBA00004418"/>
    </source>
</evidence>
<dbReference type="PANTHER" id="PTHR33376">
    <property type="match status" value="1"/>
</dbReference>
<dbReference type="GO" id="GO:0055085">
    <property type="term" value="P:transmembrane transport"/>
    <property type="evidence" value="ECO:0007669"/>
    <property type="project" value="InterPro"/>
</dbReference>
<accession>A0A1H8G8V1</accession>
<protein>
    <submittedName>
        <fullName evidence="5">TRAP-type C4-dicarboxylate transport system, substrate-binding protein</fullName>
    </submittedName>
</protein>
<dbReference type="InterPro" id="IPR018389">
    <property type="entry name" value="DctP_fam"/>
</dbReference>
<dbReference type="PROSITE" id="PS51318">
    <property type="entry name" value="TAT"/>
    <property type="match status" value="1"/>
</dbReference>
<dbReference type="PANTHER" id="PTHR33376:SF15">
    <property type="entry name" value="BLL6794 PROTEIN"/>
    <property type="match status" value="1"/>
</dbReference>
<evidence type="ECO:0000256" key="4">
    <source>
        <dbReference type="SAM" id="SignalP"/>
    </source>
</evidence>
<reference evidence="5 6" key="1">
    <citation type="submission" date="2016-10" db="EMBL/GenBank/DDBJ databases">
        <authorList>
            <person name="de Groot N.N."/>
        </authorList>
    </citation>
    <scope>NUCLEOTIDE SEQUENCE [LARGE SCALE GENOMIC DNA]</scope>
    <source>
        <strain evidence="5 6">DSM 16213</strain>
    </source>
</reference>
<dbReference type="AlphaFoldDB" id="A0A1H8G8V1"/>
<evidence type="ECO:0000313" key="6">
    <source>
        <dbReference type="Proteomes" id="UP000199585"/>
    </source>
</evidence>
<sequence length="346" mass="36816">MTTTRRTLMGAAAALLALTATGALAQEVTLKLHQFLPAQSVVPSQILDVWADKVEADSGGRIKVDRYPSMQLGGTPPELIDQVTDGVADIVWTAVGYTPGRFPTTEVFELPFFVEDPQAAAYAFWKLYESDMAQTEFADVHMLGTWVHGPGLLHTADPVDTPADLQGMQIRGGSRLVNQMLEAVGATPVGMPVPAVSESLSKGVIDGATLPWEVTSSVRVAELVQNHTAFEGAGLYTLTFILAMNPDSYAALPDDLKAVVDANSGLDFSVLAAGVQLAADDPARQIAEDMGNSIVTIDAATVAADWMPLVAPIYDTWAAEMDEQGLDGQGLIDRARTLMAEYVPAQ</sequence>
<evidence type="ECO:0000256" key="2">
    <source>
        <dbReference type="ARBA" id="ARBA00022729"/>
    </source>
</evidence>
<feature type="chain" id="PRO_5011536944" evidence="4">
    <location>
        <begin position="26"/>
        <end position="346"/>
    </location>
</feature>
<keyword evidence="6" id="KW-1185">Reference proteome</keyword>
<dbReference type="CDD" id="cd13665">
    <property type="entry name" value="PBP2_TRAP_Dctp3_4"/>
    <property type="match status" value="1"/>
</dbReference>
<keyword evidence="2 4" id="KW-0732">Signal</keyword>
<dbReference type="RefSeq" id="WP_245731512.1">
    <property type="nucleotide sequence ID" value="NZ_FOCI01000015.1"/>
</dbReference>
<keyword evidence="3" id="KW-0574">Periplasm</keyword>
<dbReference type="Proteomes" id="UP000199585">
    <property type="component" value="Unassembled WGS sequence"/>
</dbReference>
<evidence type="ECO:0000313" key="5">
    <source>
        <dbReference type="EMBL" id="SEN40180.1"/>
    </source>
</evidence>
<dbReference type="STRING" id="245187.SAMN04488003_11541"/>
<dbReference type="Gene3D" id="3.40.190.170">
    <property type="entry name" value="Bacterial extracellular solute-binding protein, family 7"/>
    <property type="match status" value="1"/>
</dbReference>
<name>A0A1H8G8V1_9RHOB</name>
<gene>
    <name evidence="5" type="ORF">SAMN04488003_11541</name>
</gene>